<keyword evidence="3" id="KW-0648">Protein biosynthesis</keyword>
<dbReference type="InterPro" id="IPR001288">
    <property type="entry name" value="Translation_initiation_fac_3"/>
</dbReference>
<evidence type="ECO:0000256" key="3">
    <source>
        <dbReference type="ARBA" id="ARBA00022917"/>
    </source>
</evidence>
<protein>
    <recommendedName>
        <fullName evidence="8">Translation initiation factor 3 N-terminal domain-containing protein</fullName>
    </recommendedName>
</protein>
<evidence type="ECO:0000259" key="6">
    <source>
        <dbReference type="Pfam" id="PF05198"/>
    </source>
</evidence>
<dbReference type="GO" id="GO:0003743">
    <property type="term" value="F:translation initiation factor activity"/>
    <property type="evidence" value="ECO:0007669"/>
    <property type="project" value="UniProtKB-KW"/>
</dbReference>
<feature type="compositionally biased region" description="Basic and acidic residues" evidence="4">
    <location>
        <begin position="258"/>
        <end position="270"/>
    </location>
</feature>
<dbReference type="SUPFAM" id="SSF55200">
    <property type="entry name" value="Translation initiation factor IF3, C-terminal domain"/>
    <property type="match status" value="1"/>
</dbReference>
<dbReference type="InterPro" id="IPR019815">
    <property type="entry name" value="Translation_initiation_fac_3_C"/>
</dbReference>
<keyword evidence="2" id="KW-0396">Initiation factor</keyword>
<evidence type="ECO:0000256" key="2">
    <source>
        <dbReference type="ARBA" id="ARBA00022540"/>
    </source>
</evidence>
<dbReference type="Gene3D" id="3.30.110.10">
    <property type="entry name" value="Translation initiation factor 3 (IF-3), C-terminal domain"/>
    <property type="match status" value="1"/>
</dbReference>
<dbReference type="EMBL" id="KV927257">
    <property type="protein sequence ID" value="PIO33656.1"/>
    <property type="molecule type" value="Genomic_DNA"/>
</dbReference>
<dbReference type="InterPro" id="IPR036787">
    <property type="entry name" value="T_IF-3_N_sf"/>
</dbReference>
<comment type="similarity">
    <text evidence="1">Belongs to the IF-3 family.</text>
</comment>
<dbReference type="PANTHER" id="PTHR10938">
    <property type="entry name" value="TRANSLATION INITIATION FACTOR IF-3"/>
    <property type="match status" value="1"/>
</dbReference>
<proteinExistence type="inferred from homology"/>
<dbReference type="GO" id="GO:0043022">
    <property type="term" value="F:ribosome binding"/>
    <property type="evidence" value="ECO:0007669"/>
    <property type="project" value="TreeGrafter"/>
</dbReference>
<feature type="compositionally biased region" description="Polar residues" evidence="4">
    <location>
        <begin position="281"/>
        <end position="291"/>
    </location>
</feature>
<dbReference type="GO" id="GO:0032790">
    <property type="term" value="P:ribosome disassembly"/>
    <property type="evidence" value="ECO:0007669"/>
    <property type="project" value="TreeGrafter"/>
</dbReference>
<dbReference type="SUPFAM" id="SSF54364">
    <property type="entry name" value="Translation initiation factor IF3, N-terminal domain"/>
    <property type="match status" value="1"/>
</dbReference>
<dbReference type="Pfam" id="PF05198">
    <property type="entry name" value="IF3_N"/>
    <property type="match status" value="1"/>
</dbReference>
<evidence type="ECO:0000313" key="7">
    <source>
        <dbReference type="EMBL" id="PIO33656.1"/>
    </source>
</evidence>
<feature type="domain" description="Translation initiation factor 3 N-terminal" evidence="6">
    <location>
        <begin position="91"/>
        <end position="157"/>
    </location>
</feature>
<evidence type="ECO:0000256" key="1">
    <source>
        <dbReference type="ARBA" id="ARBA00005439"/>
    </source>
</evidence>
<feature type="region of interest" description="Disordered" evidence="4">
    <location>
        <begin position="258"/>
        <end position="291"/>
    </location>
</feature>
<dbReference type="OrthoDB" id="21573at2759"/>
<dbReference type="GO" id="GO:0005739">
    <property type="term" value="C:mitochondrion"/>
    <property type="evidence" value="ECO:0007669"/>
    <property type="project" value="TreeGrafter"/>
</dbReference>
<dbReference type="InterPro" id="IPR036788">
    <property type="entry name" value="T_IF-3_C_sf"/>
</dbReference>
<reference evidence="7" key="1">
    <citation type="submission" date="2017-08" db="EMBL/GenBank/DDBJ databases">
        <title>Assembly of the North American Bullfrog Genome.</title>
        <authorList>
            <person name="Warren R.L."/>
            <person name="Vandervalk B.P."/>
            <person name="Kucuk E."/>
            <person name="Birol I."/>
            <person name="Helbing C."/>
            <person name="Pandoh P."/>
            <person name="Behsaz B."/>
            <person name="Mohamadi H."/>
            <person name="Chu J."/>
            <person name="Jackman S."/>
            <person name="Hammond S.A."/>
            <person name="Veldhoen N."/>
            <person name="Kirk H."/>
            <person name="Zhao Y."/>
            <person name="Coope R."/>
            <person name="Pleasance S."/>
            <person name="Moore R."/>
            <person name="Holt R."/>
        </authorList>
    </citation>
    <scope>NUCLEOTIDE SEQUENCE</scope>
    <source>
        <strain evidence="7">Bruno</strain>
        <tissue evidence="7">Liver</tissue>
    </source>
</reference>
<dbReference type="InterPro" id="IPR019814">
    <property type="entry name" value="Translation_initiation_fac_3_N"/>
</dbReference>
<evidence type="ECO:0000256" key="4">
    <source>
        <dbReference type="SAM" id="MobiDB-lite"/>
    </source>
</evidence>
<name>A0A2G9S0J8_AQUCT</name>
<feature type="domain" description="Translation initiation factor 3 C-terminal" evidence="5">
    <location>
        <begin position="167"/>
        <end position="251"/>
    </location>
</feature>
<dbReference type="AlphaFoldDB" id="A0A2G9S0J8"/>
<evidence type="ECO:0008006" key="8">
    <source>
        <dbReference type="Google" id="ProtNLM"/>
    </source>
</evidence>
<dbReference type="PANTHER" id="PTHR10938:SF0">
    <property type="entry name" value="TRANSLATION INITIATION FACTOR IF-3, MITOCHONDRIAL"/>
    <property type="match status" value="1"/>
</dbReference>
<sequence>MMSLCRIHLKKLVCQAANQGLYSFERHLGFFSQWFKVRSPQPWNPVACMQTGELMSGIRLHCTADQEPKVQPIRKKKENPNAKKVIGNVGRLIPYNYIQMISENGEDMGKMTRKKAIKIMEERDLKLVVFREDTDPPMYRLMTGKQIFEEQTKLREKQKLSSGPSHVQVKEMSFLASIEKHDLDIKKKQLAQWIEKKYHVRITVINSRVADGPAKGDVLQNVLKLLQNQAICSSEPKERKDGRAMVCVLRPLSAKELQKLKKDSEPENQKEPIGTPKTKLEQSPNTELTNS</sequence>
<accession>A0A2G9S0J8</accession>
<dbReference type="NCBIfam" id="TIGR00168">
    <property type="entry name" value="infC"/>
    <property type="match status" value="1"/>
</dbReference>
<dbReference type="Gene3D" id="3.10.20.80">
    <property type="entry name" value="Translation initiation factor 3 (IF-3), N-terminal domain"/>
    <property type="match status" value="1"/>
</dbReference>
<evidence type="ECO:0000259" key="5">
    <source>
        <dbReference type="Pfam" id="PF00707"/>
    </source>
</evidence>
<organism evidence="7">
    <name type="scientific">Aquarana catesbeiana</name>
    <name type="common">American bullfrog</name>
    <name type="synonym">Rana catesbeiana</name>
    <dbReference type="NCBI Taxonomy" id="8400"/>
    <lineage>
        <taxon>Eukaryota</taxon>
        <taxon>Metazoa</taxon>
        <taxon>Chordata</taxon>
        <taxon>Craniata</taxon>
        <taxon>Vertebrata</taxon>
        <taxon>Euteleostomi</taxon>
        <taxon>Amphibia</taxon>
        <taxon>Batrachia</taxon>
        <taxon>Anura</taxon>
        <taxon>Neobatrachia</taxon>
        <taxon>Ranoidea</taxon>
        <taxon>Ranidae</taxon>
        <taxon>Aquarana</taxon>
    </lineage>
</organism>
<dbReference type="GO" id="GO:0070124">
    <property type="term" value="P:mitochondrial translational initiation"/>
    <property type="evidence" value="ECO:0007669"/>
    <property type="project" value="TreeGrafter"/>
</dbReference>
<gene>
    <name evidence="7" type="ORF">AB205_0025370</name>
</gene>
<dbReference type="Pfam" id="PF00707">
    <property type="entry name" value="IF3_C"/>
    <property type="match status" value="1"/>
</dbReference>